<feature type="chain" id="PRO_5015565285" evidence="1">
    <location>
        <begin position="21"/>
        <end position="142"/>
    </location>
</feature>
<dbReference type="EMBL" id="PTRA01000001">
    <property type="protein sequence ID" value="PQA60870.1"/>
    <property type="molecule type" value="Genomic_DNA"/>
</dbReference>
<reference evidence="4" key="1">
    <citation type="submission" date="2018-02" db="EMBL/GenBank/DDBJ databases">
        <title>Genome sequencing of Solimonas sp. HR-BB.</title>
        <authorList>
            <person name="Lee Y."/>
            <person name="Jeon C.O."/>
        </authorList>
    </citation>
    <scope>NUCLEOTIDE SEQUENCE [LARGE SCALE GENOMIC DNA]</scope>
    <source>
        <strain evidence="4">HR-U</strain>
    </source>
</reference>
<feature type="signal peptide" evidence="1">
    <location>
        <begin position="1"/>
        <end position="20"/>
    </location>
</feature>
<name>A0A2S7ITE8_9BACT</name>
<evidence type="ECO:0000313" key="3">
    <source>
        <dbReference type="EMBL" id="PQA60870.1"/>
    </source>
</evidence>
<dbReference type="AlphaFoldDB" id="A0A2S7ITE8"/>
<dbReference type="SUPFAM" id="SSF54427">
    <property type="entry name" value="NTF2-like"/>
    <property type="match status" value="1"/>
</dbReference>
<gene>
    <name evidence="3" type="ORF">C5O19_15020</name>
</gene>
<comment type="caution">
    <text evidence="3">The sequence shown here is derived from an EMBL/GenBank/DDBJ whole genome shotgun (WGS) entry which is preliminary data.</text>
</comment>
<dbReference type="InterPro" id="IPR027843">
    <property type="entry name" value="DUF4440"/>
</dbReference>
<feature type="domain" description="DUF4440" evidence="2">
    <location>
        <begin position="28"/>
        <end position="134"/>
    </location>
</feature>
<dbReference type="Gene3D" id="3.10.450.50">
    <property type="match status" value="1"/>
</dbReference>
<proteinExistence type="predicted"/>
<organism evidence="3 4">
    <name type="scientific">Siphonobacter curvatus</name>
    <dbReference type="NCBI Taxonomy" id="2094562"/>
    <lineage>
        <taxon>Bacteria</taxon>
        <taxon>Pseudomonadati</taxon>
        <taxon>Bacteroidota</taxon>
        <taxon>Cytophagia</taxon>
        <taxon>Cytophagales</taxon>
        <taxon>Cytophagaceae</taxon>
        <taxon>Siphonobacter</taxon>
    </lineage>
</organism>
<dbReference type="Proteomes" id="UP000239590">
    <property type="component" value="Unassembled WGS sequence"/>
</dbReference>
<dbReference type="InterPro" id="IPR032710">
    <property type="entry name" value="NTF2-like_dom_sf"/>
</dbReference>
<dbReference type="OrthoDB" id="5383110at2"/>
<evidence type="ECO:0000313" key="4">
    <source>
        <dbReference type="Proteomes" id="UP000239590"/>
    </source>
</evidence>
<dbReference type="Pfam" id="PF14534">
    <property type="entry name" value="DUF4440"/>
    <property type="match status" value="1"/>
</dbReference>
<evidence type="ECO:0000259" key="2">
    <source>
        <dbReference type="Pfam" id="PF14534"/>
    </source>
</evidence>
<protein>
    <submittedName>
        <fullName evidence="3">DUF4440 domain-containing protein</fullName>
    </submittedName>
</protein>
<keyword evidence="1" id="KW-0732">Signal</keyword>
<accession>A0A2S7ITE8</accession>
<dbReference type="RefSeq" id="WP_104713610.1">
    <property type="nucleotide sequence ID" value="NZ_PTRA01000001.1"/>
</dbReference>
<evidence type="ECO:0000256" key="1">
    <source>
        <dbReference type="SAM" id="SignalP"/>
    </source>
</evidence>
<keyword evidence="4" id="KW-1185">Reference proteome</keyword>
<sequence>MKKTLVLVVSMALLTLTAMAQSKEETAVTQAVEQLKAAMIKGDKADLMAITHDRLNYGHSSGLIEDKALFVENLTNGNSVFKSINLSDQTITVVGSTALVRHTLAGETANKGQAGQVKLGVLLTWVKEKGKWLLLGRQAYKI</sequence>